<dbReference type="Proteomes" id="UP000237655">
    <property type="component" value="Chromosome"/>
</dbReference>
<keyword evidence="1" id="KW-0808">Transferase</keyword>
<gene>
    <name evidence="1" type="ORF">C6Y53_09395</name>
</gene>
<reference evidence="2" key="1">
    <citation type="submission" date="2018-03" db="EMBL/GenBank/DDBJ databases">
        <title>Genomic analysis of the strain SH-1 isolated from shrimp intestine.</title>
        <authorList>
            <person name="Kim Y.-S."/>
            <person name="Kim S.-E."/>
            <person name="Kim K.-H."/>
        </authorList>
    </citation>
    <scope>NUCLEOTIDE SEQUENCE [LARGE SCALE GENOMIC DNA]</scope>
    <source>
        <strain evidence="2">SH-1</strain>
    </source>
</reference>
<dbReference type="KEGG" id="thas:C6Y53_09395"/>
<dbReference type="EMBL" id="CP027665">
    <property type="protein sequence ID" value="AVO39726.1"/>
    <property type="molecule type" value="Genomic_DNA"/>
</dbReference>
<accession>A0A2S0MV10</accession>
<keyword evidence="2" id="KW-1185">Reference proteome</keyword>
<organism evidence="1 2">
    <name type="scientific">Pukyongiella litopenaei</name>
    <dbReference type="NCBI Taxonomy" id="2605946"/>
    <lineage>
        <taxon>Bacteria</taxon>
        <taxon>Pseudomonadati</taxon>
        <taxon>Pseudomonadota</taxon>
        <taxon>Alphaproteobacteria</taxon>
        <taxon>Rhodobacterales</taxon>
        <taxon>Paracoccaceae</taxon>
        <taxon>Pukyongiella</taxon>
    </lineage>
</organism>
<dbReference type="Pfam" id="PF13704">
    <property type="entry name" value="Glyco_tranf_2_4"/>
    <property type="match status" value="1"/>
</dbReference>
<dbReference type="GO" id="GO:0016740">
    <property type="term" value="F:transferase activity"/>
    <property type="evidence" value="ECO:0007669"/>
    <property type="project" value="UniProtKB-KW"/>
</dbReference>
<proteinExistence type="predicted"/>
<evidence type="ECO:0000313" key="1">
    <source>
        <dbReference type="EMBL" id="AVO39726.1"/>
    </source>
</evidence>
<dbReference type="AlphaFoldDB" id="A0A2S0MV10"/>
<protein>
    <submittedName>
        <fullName evidence="1">Glycosyltransferase family 2 protein</fullName>
    </submittedName>
</protein>
<sequence>MGLWRTYRLRLKRKGLRLRAFRKRRELTAVTNRTAQIHGGDVLLFCTLRNERHRLGYFLKYYRGIGIDHFLIVDNGSTDGSGDYLSEQPDVSVWRSDASYKRARFGMDWLNWLLIRYGHRHWCLTVDPDEFLVFPFCDTRPLRALTDWMDASSVRSFPAMLLDMYPRGPLGAPAQSRAEGDDPFETNCWFDSGNYTLKKNPLFGNLWIQGGPRSRVFFADGPARAPALNKIPLVRWDRQFVYASSTHMLLPRGLNLVYDEWGGEKISGLLLHAKFTDAFAQKATEELARGEHYAASREYTAYARDARDGAELWCKWSERYQNWRQLESLGLMSRGNWA</sequence>
<dbReference type="RefSeq" id="WP_106474030.1">
    <property type="nucleotide sequence ID" value="NZ_CP027665.1"/>
</dbReference>
<evidence type="ECO:0000313" key="2">
    <source>
        <dbReference type="Proteomes" id="UP000237655"/>
    </source>
</evidence>
<name>A0A2S0MV10_9RHOB</name>